<reference evidence="1" key="2">
    <citation type="journal article" date="2023" name="IMA Fungus">
        <title>Comparative genomic study of the Penicillium genus elucidates a diverse pangenome and 15 lateral gene transfer events.</title>
        <authorList>
            <person name="Petersen C."/>
            <person name="Sorensen T."/>
            <person name="Nielsen M.R."/>
            <person name="Sondergaard T.E."/>
            <person name="Sorensen J.L."/>
            <person name="Fitzpatrick D.A."/>
            <person name="Frisvad J.C."/>
            <person name="Nielsen K.L."/>
        </authorList>
    </citation>
    <scope>NUCLEOTIDE SEQUENCE</scope>
    <source>
        <strain evidence="1">IBT 34128</strain>
    </source>
</reference>
<dbReference type="AlphaFoldDB" id="A0A9W9K7Y4"/>
<keyword evidence="2" id="KW-1185">Reference proteome</keyword>
<dbReference type="EMBL" id="JAPMSZ010000007">
    <property type="protein sequence ID" value="KAJ5095851.1"/>
    <property type="molecule type" value="Genomic_DNA"/>
</dbReference>
<comment type="caution">
    <text evidence="1">The sequence shown here is derived from an EMBL/GenBank/DDBJ whole genome shotgun (WGS) entry which is preliminary data.</text>
</comment>
<evidence type="ECO:0000313" key="1">
    <source>
        <dbReference type="EMBL" id="KAJ5095851.1"/>
    </source>
</evidence>
<evidence type="ECO:0000313" key="2">
    <source>
        <dbReference type="Proteomes" id="UP001141434"/>
    </source>
</evidence>
<proteinExistence type="predicted"/>
<name>A0A9W9K7Y4_9EURO</name>
<gene>
    <name evidence="1" type="ORF">NUU61_005207</name>
</gene>
<accession>A0A9W9K7Y4</accession>
<dbReference type="RefSeq" id="XP_056511402.1">
    <property type="nucleotide sequence ID" value="XM_056655789.1"/>
</dbReference>
<reference evidence="1" key="1">
    <citation type="submission" date="2022-11" db="EMBL/GenBank/DDBJ databases">
        <authorList>
            <person name="Petersen C."/>
        </authorList>
    </citation>
    <scope>NUCLEOTIDE SEQUENCE</scope>
    <source>
        <strain evidence="1">IBT 34128</strain>
    </source>
</reference>
<dbReference type="Proteomes" id="UP001141434">
    <property type="component" value="Unassembled WGS sequence"/>
</dbReference>
<dbReference type="GeneID" id="81394957"/>
<organism evidence="1 2">
    <name type="scientific">Penicillium alfredii</name>
    <dbReference type="NCBI Taxonomy" id="1506179"/>
    <lineage>
        <taxon>Eukaryota</taxon>
        <taxon>Fungi</taxon>
        <taxon>Dikarya</taxon>
        <taxon>Ascomycota</taxon>
        <taxon>Pezizomycotina</taxon>
        <taxon>Eurotiomycetes</taxon>
        <taxon>Eurotiomycetidae</taxon>
        <taxon>Eurotiales</taxon>
        <taxon>Aspergillaceae</taxon>
        <taxon>Penicillium</taxon>
    </lineage>
</organism>
<protein>
    <submittedName>
        <fullName evidence="1">Uncharacterized protein</fullName>
    </submittedName>
</protein>
<sequence length="164" mass="18707">MTARVIKSVGFISLEASWSQFRLEVSTSENSFIRICAEAMLFACHHAELEYNSVKALKVKIQDSFETSVATKIKKTGKNNRRICRDGPKLDEFYAMLAGRQAEIINEFRPMGQRFLQGDAKLNCITAWYPDSGDPFWVFNFEGDSQSAPPYEECSQLPPQYGMW</sequence>